<feature type="transmembrane region" description="Helical" evidence="1">
    <location>
        <begin position="103"/>
        <end position="127"/>
    </location>
</feature>
<dbReference type="Proteomes" id="UP000471409">
    <property type="component" value="Unassembled WGS sequence"/>
</dbReference>
<keyword evidence="1" id="KW-0472">Membrane</keyword>
<evidence type="ECO:0000313" key="2">
    <source>
        <dbReference type="EMBL" id="NEK52061.1"/>
    </source>
</evidence>
<evidence type="ECO:0008006" key="4">
    <source>
        <dbReference type="Google" id="ProtNLM"/>
    </source>
</evidence>
<proteinExistence type="predicted"/>
<reference evidence="2 3" key="1">
    <citation type="submission" date="2020-01" db="EMBL/GenBank/DDBJ databases">
        <title>Rhizobium genotypes associated with high levels of biological nitrogen fixation by grain legumes in a temperate-maritime cropping system.</title>
        <authorList>
            <person name="Maluk M."/>
            <person name="Francesc Ferrando Molina F."/>
            <person name="Lopez Del Egido L."/>
            <person name="Lafos M."/>
            <person name="Langarica-Fuentes A."/>
            <person name="Gebre Yohannes G."/>
            <person name="Young M.W."/>
            <person name="Martin P."/>
            <person name="Gantlett R."/>
            <person name="Kenicer G."/>
            <person name="Hawes C."/>
            <person name="Begg G.S."/>
            <person name="Quilliam R.S."/>
            <person name="Squire G.R."/>
            <person name="Poole P.S."/>
            <person name="Young P.W."/>
            <person name="Iannetta P.M."/>
            <person name="James E.K."/>
        </authorList>
    </citation>
    <scope>NUCLEOTIDE SEQUENCE [LARGE SCALE GENOMIC DNA]</scope>
    <source>
        <strain evidence="2 3">JHI944</strain>
    </source>
</reference>
<evidence type="ECO:0000313" key="3">
    <source>
        <dbReference type="Proteomes" id="UP000471409"/>
    </source>
</evidence>
<dbReference type="RefSeq" id="WP_027690505.1">
    <property type="nucleotide sequence ID" value="NZ_CP121635.1"/>
</dbReference>
<keyword evidence="1" id="KW-0812">Transmembrane</keyword>
<protein>
    <recommendedName>
        <fullName evidence="4">Transmembrane protein</fullName>
    </recommendedName>
</protein>
<comment type="caution">
    <text evidence="2">The sequence shown here is derived from an EMBL/GenBank/DDBJ whole genome shotgun (WGS) entry which is preliminary data.</text>
</comment>
<accession>A0A6P0DKI8</accession>
<keyword evidence="1" id="KW-1133">Transmembrane helix</keyword>
<gene>
    <name evidence="2" type="ORF">GUK36_21780</name>
</gene>
<name>A0A6P0DKI8_RHILE</name>
<dbReference type="AlphaFoldDB" id="A0A6P0DKI8"/>
<organism evidence="2 3">
    <name type="scientific">Rhizobium leguminosarum</name>
    <dbReference type="NCBI Taxonomy" id="384"/>
    <lineage>
        <taxon>Bacteria</taxon>
        <taxon>Pseudomonadati</taxon>
        <taxon>Pseudomonadota</taxon>
        <taxon>Alphaproteobacteria</taxon>
        <taxon>Hyphomicrobiales</taxon>
        <taxon>Rhizobiaceae</taxon>
        <taxon>Rhizobium/Agrobacterium group</taxon>
        <taxon>Rhizobium</taxon>
    </lineage>
</organism>
<evidence type="ECO:0000256" key="1">
    <source>
        <dbReference type="SAM" id="Phobius"/>
    </source>
</evidence>
<dbReference type="EMBL" id="WXXP01000009">
    <property type="protein sequence ID" value="NEK52061.1"/>
    <property type="molecule type" value="Genomic_DNA"/>
</dbReference>
<sequence length="135" mass="14763">MSDNSNERVLRELAEIKTLISWVGVGVFVLIITSDHHTPSWLQGLDWVLIIGGLVAVAVGCGVVALVGWCLWMLVAAVKGWYYTRHRALLAAGYKRRADAFEIAMFCMVAAWLLGMLVAVINVLGWVSHAIKAGL</sequence>
<feature type="transmembrane region" description="Helical" evidence="1">
    <location>
        <begin position="20"/>
        <end position="37"/>
    </location>
</feature>
<feature type="transmembrane region" description="Helical" evidence="1">
    <location>
        <begin position="49"/>
        <end position="82"/>
    </location>
</feature>